<comment type="caution">
    <text evidence="1">The sequence shown here is derived from an EMBL/GenBank/DDBJ whole genome shotgun (WGS) entry which is preliminary data.</text>
</comment>
<sequence>MKTQSKQLAQFETQADLSVPSFPLSLPFPTGYMEQVWCRGTNFRRDASGAILCTLHNAEGTINARISRPDVDIHLFHDWQLLHVDVVTTVSNGKLTAEVMKLRTTAAVMCSYLDLLPRSICALPGKLDELRHLVQFVQAPELRQVLENVFSDATIFLPFLTRFAGSERYTYPCGLLVRTVEAAKQAIGMGFQTQEEADMVLTAAFLYDLGRIRDGNLMSESLRKTIGFVPHPKSRRLIGFALGSAKCSLHVALEEIITTGFCNRYPSLHSDLKQKTVLARIDDALRG</sequence>
<accession>A0A3A3G4C0</accession>
<evidence type="ECO:0008006" key="3">
    <source>
        <dbReference type="Google" id="ProtNLM"/>
    </source>
</evidence>
<protein>
    <recommendedName>
        <fullName evidence="3">HD domain-containing protein</fullName>
    </recommendedName>
</protein>
<organism evidence="1 2">
    <name type="scientific">Noviherbaspirillum sedimenti</name>
    <dbReference type="NCBI Taxonomy" id="2320865"/>
    <lineage>
        <taxon>Bacteria</taxon>
        <taxon>Pseudomonadati</taxon>
        <taxon>Pseudomonadota</taxon>
        <taxon>Betaproteobacteria</taxon>
        <taxon>Burkholderiales</taxon>
        <taxon>Oxalobacteraceae</taxon>
        <taxon>Noviherbaspirillum</taxon>
    </lineage>
</organism>
<dbReference type="AlphaFoldDB" id="A0A3A3G4C0"/>
<reference evidence="2" key="1">
    <citation type="submission" date="2018-09" db="EMBL/GenBank/DDBJ databases">
        <authorList>
            <person name="Zhu H."/>
        </authorList>
    </citation>
    <scope>NUCLEOTIDE SEQUENCE [LARGE SCALE GENOMIC DNA]</scope>
    <source>
        <strain evidence="2">K1S02-23</strain>
    </source>
</reference>
<keyword evidence="2" id="KW-1185">Reference proteome</keyword>
<gene>
    <name evidence="1" type="ORF">D3878_14830</name>
</gene>
<name>A0A3A3G4C0_9BURK</name>
<dbReference type="Proteomes" id="UP000266327">
    <property type="component" value="Unassembled WGS sequence"/>
</dbReference>
<dbReference type="EMBL" id="QYUQ01000002">
    <property type="protein sequence ID" value="RJG02694.1"/>
    <property type="molecule type" value="Genomic_DNA"/>
</dbReference>
<proteinExistence type="predicted"/>
<evidence type="ECO:0000313" key="2">
    <source>
        <dbReference type="Proteomes" id="UP000266327"/>
    </source>
</evidence>
<evidence type="ECO:0000313" key="1">
    <source>
        <dbReference type="EMBL" id="RJG02694.1"/>
    </source>
</evidence>